<feature type="compositionally biased region" description="Polar residues" evidence="7">
    <location>
        <begin position="827"/>
        <end position="839"/>
    </location>
</feature>
<dbReference type="SUPFAM" id="SSF48371">
    <property type="entry name" value="ARM repeat"/>
    <property type="match status" value="1"/>
</dbReference>
<keyword evidence="5" id="KW-0539">Nucleus</keyword>
<organism evidence="9 10">
    <name type="scientific">Drosophila willistoni</name>
    <name type="common">Fruit fly</name>
    <dbReference type="NCBI Taxonomy" id="7260"/>
    <lineage>
        <taxon>Eukaryota</taxon>
        <taxon>Metazoa</taxon>
        <taxon>Ecdysozoa</taxon>
        <taxon>Arthropoda</taxon>
        <taxon>Hexapoda</taxon>
        <taxon>Insecta</taxon>
        <taxon>Pterygota</taxon>
        <taxon>Neoptera</taxon>
        <taxon>Endopterygota</taxon>
        <taxon>Diptera</taxon>
        <taxon>Brachycera</taxon>
        <taxon>Muscomorpha</taxon>
        <taxon>Ephydroidea</taxon>
        <taxon>Drosophilidae</taxon>
        <taxon>Drosophila</taxon>
        <taxon>Sophophora</taxon>
    </lineage>
</organism>
<evidence type="ECO:0000313" key="9">
    <source>
        <dbReference type="EMBL" id="EDW72297.2"/>
    </source>
</evidence>
<protein>
    <recommendedName>
        <fullName evidence="8">Telomere-associated protein Rif1 N-terminal domain-containing protein</fullName>
    </recommendedName>
</protein>
<comment type="subcellular location">
    <subcellularLocation>
        <location evidence="2">Chromosome</location>
        <location evidence="2">Telomere</location>
    </subcellularLocation>
    <subcellularLocation>
        <location evidence="1">Nucleus</location>
    </subcellularLocation>
</comment>
<dbReference type="Pfam" id="PF12231">
    <property type="entry name" value="Rif1_N"/>
    <property type="match status" value="1"/>
</dbReference>
<evidence type="ECO:0000256" key="2">
    <source>
        <dbReference type="ARBA" id="ARBA00004574"/>
    </source>
</evidence>
<evidence type="ECO:0000313" key="10">
    <source>
        <dbReference type="Proteomes" id="UP000007798"/>
    </source>
</evidence>
<keyword evidence="10" id="KW-1185">Reference proteome</keyword>
<dbReference type="InterPro" id="IPR022031">
    <property type="entry name" value="Rif1_N"/>
</dbReference>
<dbReference type="GO" id="GO:0030174">
    <property type="term" value="P:regulation of DNA-templated DNA replication initiation"/>
    <property type="evidence" value="ECO:0007669"/>
    <property type="project" value="EnsemblMetazoa"/>
</dbReference>
<dbReference type="EMBL" id="CH963846">
    <property type="protein sequence ID" value="EDW72297.2"/>
    <property type="molecule type" value="Genomic_DNA"/>
</dbReference>
<feature type="compositionally biased region" description="Basic and acidic residues" evidence="7">
    <location>
        <begin position="813"/>
        <end position="826"/>
    </location>
</feature>
<dbReference type="GO" id="GO:0000723">
    <property type="term" value="P:telomere maintenance"/>
    <property type="evidence" value="ECO:0007669"/>
    <property type="project" value="TreeGrafter"/>
</dbReference>
<gene>
    <name evidence="9" type="primary">Dwil\GK20795</name>
    <name evidence="9" type="ORF">Dwil_GK20795</name>
</gene>
<dbReference type="PANTHER" id="PTHR22928">
    <property type="entry name" value="TELOMERE-ASSOCIATED PROTEIN RIF1"/>
    <property type="match status" value="1"/>
</dbReference>
<evidence type="ECO:0000256" key="7">
    <source>
        <dbReference type="SAM" id="MobiDB-lite"/>
    </source>
</evidence>
<name>B4MJK8_DROWI</name>
<feature type="compositionally biased region" description="Basic and acidic residues" evidence="7">
    <location>
        <begin position="790"/>
        <end position="800"/>
    </location>
</feature>
<feature type="region of interest" description="Disordered" evidence="7">
    <location>
        <begin position="930"/>
        <end position="993"/>
    </location>
</feature>
<keyword evidence="6" id="KW-0131">Cell cycle</keyword>
<dbReference type="GO" id="GO:1901991">
    <property type="term" value="P:negative regulation of mitotic cell cycle phase transition"/>
    <property type="evidence" value="ECO:0007669"/>
    <property type="project" value="EnsemblMetazoa"/>
</dbReference>
<dbReference type="InParanoid" id="B4MJK8"/>
<evidence type="ECO:0000256" key="3">
    <source>
        <dbReference type="ARBA" id="ARBA00022454"/>
    </source>
</evidence>
<dbReference type="GO" id="GO:0010369">
    <property type="term" value="C:chromocenter"/>
    <property type="evidence" value="ECO:0007669"/>
    <property type="project" value="EnsemblMetazoa"/>
</dbReference>
<evidence type="ECO:0000256" key="1">
    <source>
        <dbReference type="ARBA" id="ARBA00004123"/>
    </source>
</evidence>
<dbReference type="GO" id="GO:0001700">
    <property type="term" value="P:embryonic development via the syncytial blastoderm"/>
    <property type="evidence" value="ECO:0007669"/>
    <property type="project" value="EnsemblMetazoa"/>
</dbReference>
<dbReference type="GO" id="GO:0043596">
    <property type="term" value="C:nuclear replication fork"/>
    <property type="evidence" value="ECO:0007669"/>
    <property type="project" value="EnsemblMetazoa"/>
</dbReference>
<dbReference type="FunCoup" id="B4MJK8">
    <property type="interactions" value="149"/>
</dbReference>
<keyword evidence="3" id="KW-0158">Chromosome</keyword>
<feature type="domain" description="Telomere-associated protein Rif1 N-terminal" evidence="8">
    <location>
        <begin position="59"/>
        <end position="237"/>
    </location>
</feature>
<dbReference type="OrthoDB" id="5399929at2759"/>
<feature type="region of interest" description="Disordered" evidence="7">
    <location>
        <begin position="1394"/>
        <end position="1414"/>
    </location>
</feature>
<evidence type="ECO:0000259" key="8">
    <source>
        <dbReference type="Pfam" id="PF12231"/>
    </source>
</evidence>
<dbReference type="GO" id="GO:0071807">
    <property type="term" value="P:replication fork arrest involved in DNA replication termination"/>
    <property type="evidence" value="ECO:0007669"/>
    <property type="project" value="EnsemblMetazoa"/>
</dbReference>
<dbReference type="HOGENOM" id="CLU_005092_0_0_1"/>
<feature type="region of interest" description="Disordered" evidence="7">
    <location>
        <begin position="790"/>
        <end position="839"/>
    </location>
</feature>
<dbReference type="STRING" id="7260.B4MJK8"/>
<evidence type="ECO:0000256" key="5">
    <source>
        <dbReference type="ARBA" id="ARBA00023242"/>
    </source>
</evidence>
<proteinExistence type="predicted"/>
<reference evidence="9 10" key="1">
    <citation type="journal article" date="2007" name="Nature">
        <title>Evolution of genes and genomes on the Drosophila phylogeny.</title>
        <authorList>
            <consortium name="Drosophila 12 Genomes Consortium"/>
            <person name="Clark A.G."/>
            <person name="Eisen M.B."/>
            <person name="Smith D.R."/>
            <person name="Bergman C.M."/>
            <person name="Oliver B."/>
            <person name="Markow T.A."/>
            <person name="Kaufman T.C."/>
            <person name="Kellis M."/>
            <person name="Gelbart W."/>
            <person name="Iyer V.N."/>
            <person name="Pollard D.A."/>
            <person name="Sackton T.B."/>
            <person name="Larracuente A.M."/>
            <person name="Singh N.D."/>
            <person name="Abad J.P."/>
            <person name="Abt D.N."/>
            <person name="Adryan B."/>
            <person name="Aguade M."/>
            <person name="Akashi H."/>
            <person name="Anderson W.W."/>
            <person name="Aquadro C.F."/>
            <person name="Ardell D.H."/>
            <person name="Arguello R."/>
            <person name="Artieri C.G."/>
            <person name="Barbash D.A."/>
            <person name="Barker D."/>
            <person name="Barsanti P."/>
            <person name="Batterham P."/>
            <person name="Batzoglou S."/>
            <person name="Begun D."/>
            <person name="Bhutkar A."/>
            <person name="Blanco E."/>
            <person name="Bosak S.A."/>
            <person name="Bradley R.K."/>
            <person name="Brand A.D."/>
            <person name="Brent M.R."/>
            <person name="Brooks A.N."/>
            <person name="Brown R.H."/>
            <person name="Butlin R.K."/>
            <person name="Caggese C."/>
            <person name="Calvi B.R."/>
            <person name="Bernardo de Carvalho A."/>
            <person name="Caspi A."/>
            <person name="Castrezana S."/>
            <person name="Celniker S.E."/>
            <person name="Chang J.L."/>
            <person name="Chapple C."/>
            <person name="Chatterji S."/>
            <person name="Chinwalla A."/>
            <person name="Civetta A."/>
            <person name="Clifton S.W."/>
            <person name="Comeron J.M."/>
            <person name="Costello J.C."/>
            <person name="Coyne J.A."/>
            <person name="Daub J."/>
            <person name="David R.G."/>
            <person name="Delcher A.L."/>
            <person name="Delehaunty K."/>
            <person name="Do C.B."/>
            <person name="Ebling H."/>
            <person name="Edwards K."/>
            <person name="Eickbush T."/>
            <person name="Evans J.D."/>
            <person name="Filipski A."/>
            <person name="Findeiss S."/>
            <person name="Freyhult E."/>
            <person name="Fulton L."/>
            <person name="Fulton R."/>
            <person name="Garcia A.C."/>
            <person name="Gardiner A."/>
            <person name="Garfield D.A."/>
            <person name="Garvin B.E."/>
            <person name="Gibson G."/>
            <person name="Gilbert D."/>
            <person name="Gnerre S."/>
            <person name="Godfrey J."/>
            <person name="Good R."/>
            <person name="Gotea V."/>
            <person name="Gravely B."/>
            <person name="Greenberg A.J."/>
            <person name="Griffiths-Jones S."/>
            <person name="Gross S."/>
            <person name="Guigo R."/>
            <person name="Gustafson E.A."/>
            <person name="Haerty W."/>
            <person name="Hahn M.W."/>
            <person name="Halligan D.L."/>
            <person name="Halpern A.L."/>
            <person name="Halter G.M."/>
            <person name="Han M.V."/>
            <person name="Heger A."/>
            <person name="Hillier L."/>
            <person name="Hinrichs A.S."/>
            <person name="Holmes I."/>
            <person name="Hoskins R.A."/>
            <person name="Hubisz M.J."/>
            <person name="Hultmark D."/>
            <person name="Huntley M.A."/>
            <person name="Jaffe D.B."/>
            <person name="Jagadeeshan S."/>
            <person name="Jeck W.R."/>
            <person name="Johnson J."/>
            <person name="Jones C.D."/>
            <person name="Jordan W.C."/>
            <person name="Karpen G.H."/>
            <person name="Kataoka E."/>
            <person name="Keightley P.D."/>
            <person name="Kheradpour P."/>
            <person name="Kirkness E.F."/>
            <person name="Koerich L.B."/>
            <person name="Kristiansen K."/>
            <person name="Kudrna D."/>
            <person name="Kulathinal R.J."/>
            <person name="Kumar S."/>
            <person name="Kwok R."/>
            <person name="Lander E."/>
            <person name="Langley C.H."/>
            <person name="Lapoint R."/>
            <person name="Lazzaro B.P."/>
            <person name="Lee S.J."/>
            <person name="Levesque L."/>
            <person name="Li R."/>
            <person name="Lin C.F."/>
            <person name="Lin M.F."/>
            <person name="Lindblad-Toh K."/>
            <person name="Llopart A."/>
            <person name="Long M."/>
            <person name="Low L."/>
            <person name="Lozovsky E."/>
            <person name="Lu J."/>
            <person name="Luo M."/>
            <person name="Machado C.A."/>
            <person name="Makalowski W."/>
            <person name="Marzo M."/>
            <person name="Matsuda M."/>
            <person name="Matzkin L."/>
            <person name="McAllister B."/>
            <person name="McBride C.S."/>
            <person name="McKernan B."/>
            <person name="McKernan K."/>
            <person name="Mendez-Lago M."/>
            <person name="Minx P."/>
            <person name="Mollenhauer M.U."/>
            <person name="Montooth K."/>
            <person name="Mount S.M."/>
            <person name="Mu X."/>
            <person name="Myers E."/>
            <person name="Negre B."/>
            <person name="Newfeld S."/>
            <person name="Nielsen R."/>
            <person name="Noor M.A."/>
            <person name="O'Grady P."/>
            <person name="Pachter L."/>
            <person name="Papaceit M."/>
            <person name="Parisi M.J."/>
            <person name="Parisi M."/>
            <person name="Parts L."/>
            <person name="Pedersen J.S."/>
            <person name="Pesole G."/>
            <person name="Phillippy A.M."/>
            <person name="Ponting C.P."/>
            <person name="Pop M."/>
            <person name="Porcelli D."/>
            <person name="Powell J.R."/>
            <person name="Prohaska S."/>
            <person name="Pruitt K."/>
            <person name="Puig M."/>
            <person name="Quesneville H."/>
            <person name="Ram K.R."/>
            <person name="Rand D."/>
            <person name="Rasmussen M.D."/>
            <person name="Reed L.K."/>
            <person name="Reenan R."/>
            <person name="Reily A."/>
            <person name="Remington K.A."/>
            <person name="Rieger T.T."/>
            <person name="Ritchie M.G."/>
            <person name="Robin C."/>
            <person name="Rogers Y.H."/>
            <person name="Rohde C."/>
            <person name="Rozas J."/>
            <person name="Rubenfield M.J."/>
            <person name="Ruiz A."/>
            <person name="Russo S."/>
            <person name="Salzberg S.L."/>
            <person name="Sanchez-Gracia A."/>
            <person name="Saranga D.J."/>
            <person name="Sato H."/>
            <person name="Schaeffer S.W."/>
            <person name="Schatz M.C."/>
            <person name="Schlenke T."/>
            <person name="Schwartz R."/>
            <person name="Segarra C."/>
            <person name="Singh R.S."/>
            <person name="Sirot L."/>
            <person name="Sirota M."/>
            <person name="Sisneros N.B."/>
            <person name="Smith C.D."/>
            <person name="Smith T.F."/>
            <person name="Spieth J."/>
            <person name="Stage D.E."/>
            <person name="Stark A."/>
            <person name="Stephan W."/>
            <person name="Strausberg R.L."/>
            <person name="Strempel S."/>
            <person name="Sturgill D."/>
            <person name="Sutton G."/>
            <person name="Sutton G.G."/>
            <person name="Tao W."/>
            <person name="Teichmann S."/>
            <person name="Tobari Y.N."/>
            <person name="Tomimura Y."/>
            <person name="Tsolas J.M."/>
            <person name="Valente V.L."/>
            <person name="Venter E."/>
            <person name="Venter J.C."/>
            <person name="Vicario S."/>
            <person name="Vieira F.G."/>
            <person name="Vilella A.J."/>
            <person name="Villasante A."/>
            <person name="Walenz B."/>
            <person name="Wang J."/>
            <person name="Wasserman M."/>
            <person name="Watts T."/>
            <person name="Wilson D."/>
            <person name="Wilson R.K."/>
            <person name="Wing R.A."/>
            <person name="Wolfner M.F."/>
            <person name="Wong A."/>
            <person name="Wong G.K."/>
            <person name="Wu C.I."/>
            <person name="Wu G."/>
            <person name="Yamamoto D."/>
            <person name="Yang H.P."/>
            <person name="Yang S.P."/>
            <person name="Yorke J.A."/>
            <person name="Yoshida K."/>
            <person name="Zdobnov E."/>
            <person name="Zhang P."/>
            <person name="Zhang Y."/>
            <person name="Zimin A.V."/>
            <person name="Baldwin J."/>
            <person name="Abdouelleil A."/>
            <person name="Abdulkadir J."/>
            <person name="Abebe A."/>
            <person name="Abera B."/>
            <person name="Abreu J."/>
            <person name="Acer S.C."/>
            <person name="Aftuck L."/>
            <person name="Alexander A."/>
            <person name="An P."/>
            <person name="Anderson E."/>
            <person name="Anderson S."/>
            <person name="Arachi H."/>
            <person name="Azer M."/>
            <person name="Bachantsang P."/>
            <person name="Barry A."/>
            <person name="Bayul T."/>
            <person name="Berlin A."/>
            <person name="Bessette D."/>
            <person name="Bloom T."/>
            <person name="Blye J."/>
            <person name="Boguslavskiy L."/>
            <person name="Bonnet C."/>
            <person name="Boukhgalter B."/>
            <person name="Bourzgui I."/>
            <person name="Brown A."/>
            <person name="Cahill P."/>
            <person name="Channer S."/>
            <person name="Cheshatsang Y."/>
            <person name="Chuda L."/>
            <person name="Citroen M."/>
            <person name="Collymore A."/>
            <person name="Cooke P."/>
            <person name="Costello M."/>
            <person name="D'Aco K."/>
            <person name="Daza R."/>
            <person name="De Haan G."/>
            <person name="DeGray S."/>
            <person name="DeMaso C."/>
            <person name="Dhargay N."/>
            <person name="Dooley K."/>
            <person name="Dooley E."/>
            <person name="Doricent M."/>
            <person name="Dorje P."/>
            <person name="Dorjee K."/>
            <person name="Dupes A."/>
            <person name="Elong R."/>
            <person name="Falk J."/>
            <person name="Farina A."/>
            <person name="Faro S."/>
            <person name="Ferguson D."/>
            <person name="Fisher S."/>
            <person name="Foley C.D."/>
            <person name="Franke A."/>
            <person name="Friedrich D."/>
            <person name="Gadbois L."/>
            <person name="Gearin G."/>
            <person name="Gearin C.R."/>
            <person name="Giannoukos G."/>
            <person name="Goode T."/>
            <person name="Graham J."/>
            <person name="Grandbois E."/>
            <person name="Grewal S."/>
            <person name="Gyaltsen K."/>
            <person name="Hafez N."/>
            <person name="Hagos B."/>
            <person name="Hall J."/>
            <person name="Henson C."/>
            <person name="Hollinger A."/>
            <person name="Honan T."/>
            <person name="Huard M.D."/>
            <person name="Hughes L."/>
            <person name="Hurhula B."/>
            <person name="Husby M.E."/>
            <person name="Kamat A."/>
            <person name="Kanga B."/>
            <person name="Kashin S."/>
            <person name="Khazanovich D."/>
            <person name="Kisner P."/>
            <person name="Lance K."/>
            <person name="Lara M."/>
            <person name="Lee W."/>
            <person name="Lennon N."/>
            <person name="Letendre F."/>
            <person name="LeVine R."/>
            <person name="Lipovsky A."/>
            <person name="Liu X."/>
            <person name="Liu J."/>
            <person name="Liu S."/>
            <person name="Lokyitsang T."/>
            <person name="Lokyitsang Y."/>
            <person name="Lubonja R."/>
            <person name="Lui A."/>
            <person name="MacDonald P."/>
            <person name="Magnisalis V."/>
            <person name="Maru K."/>
            <person name="Matthews C."/>
            <person name="McCusker W."/>
            <person name="McDonough S."/>
            <person name="Mehta T."/>
            <person name="Meldrim J."/>
            <person name="Meneus L."/>
            <person name="Mihai O."/>
            <person name="Mihalev A."/>
            <person name="Mihova T."/>
            <person name="Mittelman R."/>
            <person name="Mlenga V."/>
            <person name="Montmayeur A."/>
            <person name="Mulrain L."/>
            <person name="Navidi A."/>
            <person name="Naylor J."/>
            <person name="Negash T."/>
            <person name="Nguyen T."/>
            <person name="Nguyen N."/>
            <person name="Nicol R."/>
            <person name="Norbu C."/>
            <person name="Norbu N."/>
            <person name="Novod N."/>
            <person name="O'Neill B."/>
            <person name="Osman S."/>
            <person name="Markiewicz E."/>
            <person name="Oyono O.L."/>
            <person name="Patti C."/>
            <person name="Phunkhang P."/>
            <person name="Pierre F."/>
            <person name="Priest M."/>
            <person name="Raghuraman S."/>
            <person name="Rege F."/>
            <person name="Reyes R."/>
            <person name="Rise C."/>
            <person name="Rogov P."/>
            <person name="Ross K."/>
            <person name="Ryan E."/>
            <person name="Settipalli S."/>
            <person name="Shea T."/>
            <person name="Sherpa N."/>
            <person name="Shi L."/>
            <person name="Shih D."/>
            <person name="Sparrow T."/>
            <person name="Spaulding J."/>
            <person name="Stalker J."/>
            <person name="Stange-Thomann N."/>
            <person name="Stavropoulos S."/>
            <person name="Stone C."/>
            <person name="Strader C."/>
            <person name="Tesfaye S."/>
            <person name="Thomson T."/>
            <person name="Thoulutsang Y."/>
            <person name="Thoulutsang D."/>
            <person name="Topham K."/>
            <person name="Topping I."/>
            <person name="Tsamla T."/>
            <person name="Vassiliev H."/>
            <person name="Vo A."/>
            <person name="Wangchuk T."/>
            <person name="Wangdi T."/>
            <person name="Weiand M."/>
            <person name="Wilkinson J."/>
            <person name="Wilson A."/>
            <person name="Yadav S."/>
            <person name="Young G."/>
            <person name="Yu Q."/>
            <person name="Zembek L."/>
            <person name="Zhong D."/>
            <person name="Zimmer A."/>
            <person name="Zwirko Z."/>
            <person name="Jaffe D.B."/>
            <person name="Alvarez P."/>
            <person name="Brockman W."/>
            <person name="Butler J."/>
            <person name="Chin C."/>
            <person name="Gnerre S."/>
            <person name="Grabherr M."/>
            <person name="Kleber M."/>
            <person name="Mauceli E."/>
            <person name="MacCallum I."/>
        </authorList>
    </citation>
    <scope>NUCLEOTIDE SEQUENCE [LARGE SCALE GENOMIC DNA]</scope>
    <source>
        <strain evidence="10">Tucson 14030-0811.24</strain>
    </source>
</reference>
<dbReference type="Proteomes" id="UP000007798">
    <property type="component" value="Unassembled WGS sequence"/>
</dbReference>
<evidence type="ECO:0000256" key="4">
    <source>
        <dbReference type="ARBA" id="ARBA00022895"/>
    </source>
</evidence>
<feature type="compositionally biased region" description="Polar residues" evidence="7">
    <location>
        <begin position="934"/>
        <end position="967"/>
    </location>
</feature>
<evidence type="ECO:0000256" key="6">
    <source>
        <dbReference type="ARBA" id="ARBA00023306"/>
    </source>
</evidence>
<accession>B4MJK8</accession>
<sequence length="1414" mass="158359">MDIDYDAEAGAAYYAVQLSAKEVITAGRRQNYCNMMDLLATSCKTSGLLATSFTDDELVEFWLKDILPLMFDADQKIQNSALAAVAEALVALDVSVIHAAQNWPQIRTDLVQKFVPLIAEMRDAKNSNWHKIWSLMVQIMDDELLRGCTYINKFLNVVELGFRSPDNNVRSESFLCWRVLIKIFAAYNELSSTKRMRLLLIPLKTSQSRSPHVSGIKLRVWWYLLTCLDRELVKSFDNAVEYFLTFVFGGGTRSTGMGLIHNYQTARELALPCLVALMNMEPSEPLQRILRELRLESLSQPSPLMCVEVMRPNWSPLLTACVSGYTLLSDNDSSETEQLLLQMLMRNLTLAMFKLGLPGLIVALCIELEKANGRVVRLVFNTIASENLSMKRAEGSDGLDIFEALMTLCIKSKQEVPSAILHRCISLMFSSEHLEATSQEDFRLISSFAQLLMRTNDEEDYESFSIKLIIWRQVSSSLATYLRDNALEYRVSENASLLDSWLLWPLKTCAGFAGRRVHNAFDSAFCEQWRQLLSAGQNASERKVFLGDLKNALMDFLKSSKEEQQFPEFFDAYVTAVLKLGICKDTPLYKDVFGLLQVVFENPTQQALEACLNTLRNMILDLRQNELMVVFDALKPILTLAIQSWSKHKCEGSFLDEWKRAIQEKFRKLPMKSMANQLKSLFKGEELFVIIPSVWSLNPEKLTERQKERMAEKSDIPALYNDMSQSQDNSIKPWTPKKVVISKSKQGEIAIAGKDDEQTDVVVIEDTPIEELGTPSKPVEKYNFRKPRNLLEDESVKSTEETTPMRQTRKRAAQKEALAEKPETVKSPKNQTHTTVRSLSHTHVLTVSSKTAVAASPKSTKTSADLQKPANIAMQSEDLFADLGVATSSATAAAATSSPPTQVSVQQVAKPIAETPSTIVPMETASLVPPTQIMPETNSDPTPAIPLTTNQEMSPKKSSTRLCNLSSPPDRKQTSNLTSPTLRPKPTGHLTGRGAQLINMIRNKKLDTASPYNQLTAANSHTTRIHQVTPARSIDRSEQVSTPTCELSELPGAEHTSTPLQAKDLLIFSKRLPSPSASPSASILKRKLRCESIDDFSMESPAMKRKRVSFHDPPVSVTKEYLRDTEETRSKTKRCLLMDKIAQTSETKQALKRRGRLDSIIEIERFAHEQTARLASTEKAIEKTNEVPIEDEAFATLKWNDTLNPTSNKEDTKRTTGEDIDGNATCVQDLAIMDPDAALDLVVEKCSLETILERFCAKSTNPSLKNANILAKFLSNQMSGNDKLKTTVLETLSENHSKDFLDHAVRENLSSVVCDRLNPNSVLDYICAKSKINNNCRTNLLSQVVDILKTSSRTEAERFAFLQQLLLQCSFTDEQLLDIIGQLMVVRDTRSSNNQNLMGHDNVAETAADSSSNL</sequence>
<dbReference type="InterPro" id="IPR016024">
    <property type="entry name" value="ARM-type_fold"/>
</dbReference>
<dbReference type="PANTHER" id="PTHR22928:SF3">
    <property type="entry name" value="TELOMERE-ASSOCIATED PROTEIN RIF1"/>
    <property type="match status" value="1"/>
</dbReference>
<dbReference type="eggNOG" id="ENOG502QV6C">
    <property type="taxonomic scope" value="Eukaryota"/>
</dbReference>
<dbReference type="GO" id="GO:0000792">
    <property type="term" value="C:heterochromatin"/>
    <property type="evidence" value="ECO:0007669"/>
    <property type="project" value="EnsemblMetazoa"/>
</dbReference>
<dbReference type="GO" id="GO:0140445">
    <property type="term" value="C:chromosome, telomeric repeat region"/>
    <property type="evidence" value="ECO:0007669"/>
    <property type="project" value="TreeGrafter"/>
</dbReference>
<keyword evidence="4" id="KW-0779">Telomere</keyword>